<dbReference type="EMBL" id="PPTF01000020">
    <property type="protein sequence ID" value="POA99407.1"/>
    <property type="molecule type" value="Genomic_DNA"/>
</dbReference>
<keyword evidence="2" id="KW-1185">Reference proteome</keyword>
<dbReference type="PANTHER" id="PTHR43747:SF1">
    <property type="entry name" value="SLR1998 PROTEIN"/>
    <property type="match status" value="1"/>
</dbReference>
<dbReference type="PRINTS" id="PR00420">
    <property type="entry name" value="RNGMNOXGNASE"/>
</dbReference>
<dbReference type="InterPro" id="IPR006905">
    <property type="entry name" value="Flavin_halogenase"/>
</dbReference>
<dbReference type="GO" id="GO:0004497">
    <property type="term" value="F:monooxygenase activity"/>
    <property type="evidence" value="ECO:0007669"/>
    <property type="project" value="UniProtKB-KW"/>
</dbReference>
<comment type="caution">
    <text evidence="1">The sequence shown here is derived from an EMBL/GenBank/DDBJ whole genome shotgun (WGS) entry which is preliminary data.</text>
</comment>
<dbReference type="Gene3D" id="3.50.50.60">
    <property type="entry name" value="FAD/NAD(P)-binding domain"/>
    <property type="match status" value="1"/>
</dbReference>
<reference evidence="1 2" key="1">
    <citation type="submission" date="2018-01" db="EMBL/GenBank/DDBJ databases">
        <title>Genomic Sequence of Chromobacterium MWU13-2610 from wild cranberry bogs within the Cape Cod National Seashore.</title>
        <authorList>
            <person name="O'Hara-Hanley K."/>
            <person name="Soby S."/>
            <person name="Harrison A."/>
        </authorList>
    </citation>
    <scope>NUCLEOTIDE SEQUENCE [LARGE SCALE GENOMIC DNA]</scope>
    <source>
        <strain evidence="1 2">MWU13-2610</strain>
    </source>
</reference>
<dbReference type="RefSeq" id="WP_103318520.1">
    <property type="nucleotide sequence ID" value="NZ_PPTF01000020.1"/>
</dbReference>
<proteinExistence type="predicted"/>
<protein>
    <submittedName>
        <fullName evidence="1">FAD-binding monooxygenase</fullName>
    </submittedName>
</protein>
<keyword evidence="1" id="KW-0503">Monooxygenase</keyword>
<gene>
    <name evidence="1" type="ORF">C2134_06465</name>
</gene>
<dbReference type="InterPro" id="IPR036188">
    <property type="entry name" value="FAD/NAD-bd_sf"/>
</dbReference>
<evidence type="ECO:0000313" key="1">
    <source>
        <dbReference type="EMBL" id="POA99407.1"/>
    </source>
</evidence>
<accession>A0A2K4MQS1</accession>
<keyword evidence="1" id="KW-0560">Oxidoreductase</keyword>
<sequence>MSAKRYDALIAGAGPAGCAVALALQRLGVETLLADRPLAQPFRIGESATPDVAGLLQRLDMRIDFAGHSPYHGNLALWGSDQPQLDHFLFRGRGHGWHLDRSAFDRMLQQEAMARGVAFLGQSGVDGVAPDEGGWKVQVRGIGEVRARVLVDAGGRRSPLAARLGVARHRLDRLQALACHVETAGDLSGYSLVESSPHGWWYATALPDGRALLALMTDQDLAREQRLDHAGNFLAAWRATRLLAERLPPPLQASSLHAFAAHSGCVARAAGPNWICVGDALMGLDPLTSSGISGALSDALAAAPAIVGMLNGNLNAARHYAQRADDSFRRYLAERRQHYGLETRWTELPFWQRRCPPPLGGSRHAAPRAYQGRLA</sequence>
<dbReference type="PANTHER" id="PTHR43747">
    <property type="entry name" value="FAD-BINDING PROTEIN"/>
    <property type="match status" value="1"/>
</dbReference>
<dbReference type="InterPro" id="IPR050816">
    <property type="entry name" value="Flavin-dep_Halogenase_NPB"/>
</dbReference>
<dbReference type="Proteomes" id="UP000236416">
    <property type="component" value="Unassembled WGS sequence"/>
</dbReference>
<dbReference type="Gene3D" id="3.30.9.100">
    <property type="match status" value="1"/>
</dbReference>
<dbReference type="SUPFAM" id="SSF51905">
    <property type="entry name" value="FAD/NAD(P)-binding domain"/>
    <property type="match status" value="1"/>
</dbReference>
<organism evidence="1 2">
    <name type="scientific">Chromobacterium sinusclupearum</name>
    <dbReference type="NCBI Taxonomy" id="2077146"/>
    <lineage>
        <taxon>Bacteria</taxon>
        <taxon>Pseudomonadati</taxon>
        <taxon>Pseudomonadota</taxon>
        <taxon>Betaproteobacteria</taxon>
        <taxon>Neisseriales</taxon>
        <taxon>Chromobacteriaceae</taxon>
        <taxon>Chromobacterium</taxon>
    </lineage>
</organism>
<evidence type="ECO:0000313" key="2">
    <source>
        <dbReference type="Proteomes" id="UP000236416"/>
    </source>
</evidence>
<dbReference type="Pfam" id="PF04820">
    <property type="entry name" value="Trp_halogenase"/>
    <property type="match status" value="1"/>
</dbReference>
<name>A0A2K4MQS1_9NEIS</name>
<dbReference type="AlphaFoldDB" id="A0A2K4MQS1"/>